<evidence type="ECO:0000313" key="8">
    <source>
        <dbReference type="Proteomes" id="UP000057609"/>
    </source>
</evidence>
<dbReference type="OrthoDB" id="9806388at2"/>
<dbReference type="PANTHER" id="PTHR46112">
    <property type="entry name" value="AMINOPEPTIDASE"/>
    <property type="match status" value="1"/>
</dbReference>
<keyword evidence="8" id="KW-1185">Reference proteome</keyword>
<dbReference type="PROSITE" id="PS00491">
    <property type="entry name" value="PROLINE_PEPTIDASE"/>
    <property type="match status" value="1"/>
</dbReference>
<dbReference type="Proteomes" id="UP000057609">
    <property type="component" value="Chromosome"/>
</dbReference>
<keyword evidence="1" id="KW-0645">Protease</keyword>
<dbReference type="STRING" id="345632.GPICK_05575"/>
<dbReference type="HOGENOM" id="CLU_017266_4_0_7"/>
<dbReference type="Gene3D" id="3.40.350.10">
    <property type="entry name" value="Creatinase/prolidase N-terminal domain"/>
    <property type="match status" value="1"/>
</dbReference>
<dbReference type="CDD" id="cd01092">
    <property type="entry name" value="APP-like"/>
    <property type="match status" value="1"/>
</dbReference>
<organism evidence="7 8">
    <name type="scientific">Geobacter pickeringii</name>
    <dbReference type="NCBI Taxonomy" id="345632"/>
    <lineage>
        <taxon>Bacteria</taxon>
        <taxon>Pseudomonadati</taxon>
        <taxon>Thermodesulfobacteriota</taxon>
        <taxon>Desulfuromonadia</taxon>
        <taxon>Geobacterales</taxon>
        <taxon>Geobacteraceae</taxon>
        <taxon>Geobacter</taxon>
    </lineage>
</organism>
<dbReference type="InterPro" id="IPR050659">
    <property type="entry name" value="Peptidase_M24B"/>
</dbReference>
<accession>A0A0B5BCU8</accession>
<dbReference type="PANTHER" id="PTHR46112:SF3">
    <property type="entry name" value="AMINOPEPTIDASE YPDF"/>
    <property type="match status" value="1"/>
</dbReference>
<evidence type="ECO:0000256" key="2">
    <source>
        <dbReference type="ARBA" id="ARBA00022723"/>
    </source>
</evidence>
<dbReference type="GO" id="GO:0006508">
    <property type="term" value="P:proteolysis"/>
    <property type="evidence" value="ECO:0007669"/>
    <property type="project" value="UniProtKB-KW"/>
</dbReference>
<evidence type="ECO:0000256" key="1">
    <source>
        <dbReference type="ARBA" id="ARBA00022670"/>
    </source>
</evidence>
<dbReference type="SUPFAM" id="SSF53092">
    <property type="entry name" value="Creatinase/prolidase N-terminal domain"/>
    <property type="match status" value="1"/>
</dbReference>
<dbReference type="GO" id="GO:0008235">
    <property type="term" value="F:metalloexopeptidase activity"/>
    <property type="evidence" value="ECO:0007669"/>
    <property type="project" value="UniProtKB-ARBA"/>
</dbReference>
<dbReference type="Pfam" id="PF00557">
    <property type="entry name" value="Peptidase_M24"/>
    <property type="match status" value="1"/>
</dbReference>
<dbReference type="GO" id="GO:0004177">
    <property type="term" value="F:aminopeptidase activity"/>
    <property type="evidence" value="ECO:0007669"/>
    <property type="project" value="UniProtKB-ARBA"/>
</dbReference>
<evidence type="ECO:0000256" key="3">
    <source>
        <dbReference type="ARBA" id="ARBA00022801"/>
    </source>
</evidence>
<evidence type="ECO:0000313" key="7">
    <source>
        <dbReference type="EMBL" id="AJE02909.1"/>
    </source>
</evidence>
<dbReference type="InterPro" id="IPR036005">
    <property type="entry name" value="Creatinase/aminopeptidase-like"/>
</dbReference>
<dbReference type="GO" id="GO:0046872">
    <property type="term" value="F:metal ion binding"/>
    <property type="evidence" value="ECO:0007669"/>
    <property type="project" value="UniProtKB-KW"/>
</dbReference>
<sequence>MVRNRFAKARGFAEKHGVDAIVFFNMSNVRYLSGFTGSDGAFLLGRDAAWFLTDSRYTTQASLEVVGIQTVEYRTKLDGLAALITDQGLQRIGFEAEDTTVATLRALTEKLPGVELVPVGEELSLLRLVKETDELEILGEAARIASEALLASLPALRPGTVEREFALELEFAMRRGRADDKSFDFIVASGERGALPHGRASDKVIARGELVTIDFGAIYGGYHSDETVTVVVGESDARQREIYGIVKDAHDRALEAVRPGVAFRELDRLARDYIGEKGYGAYFGHGLGHGVGLDVHEKPVVSPRGEGLVEEGMVFTIEPGIYIPGWGGVRIEDTVAVTANGFRLLTRVPKELMTV</sequence>
<proteinExistence type="predicted"/>
<dbReference type="PRINTS" id="PR00599">
    <property type="entry name" value="MAPEPTIDASE"/>
</dbReference>
<dbReference type="InterPro" id="IPR000994">
    <property type="entry name" value="Pept_M24"/>
</dbReference>
<dbReference type="InterPro" id="IPR001714">
    <property type="entry name" value="Pept_M24_MAP"/>
</dbReference>
<dbReference type="RefSeq" id="WP_039741198.1">
    <property type="nucleotide sequence ID" value="NZ_CP009788.1"/>
</dbReference>
<dbReference type="InterPro" id="IPR029149">
    <property type="entry name" value="Creatin/AminoP/Spt16_N"/>
</dbReference>
<dbReference type="KEGG" id="gpi:GPICK_05575"/>
<keyword evidence="2" id="KW-0479">Metal-binding</keyword>
<evidence type="ECO:0000259" key="5">
    <source>
        <dbReference type="Pfam" id="PF00557"/>
    </source>
</evidence>
<dbReference type="EMBL" id="CP009788">
    <property type="protein sequence ID" value="AJE02909.1"/>
    <property type="molecule type" value="Genomic_DNA"/>
</dbReference>
<feature type="domain" description="Peptidase M24" evidence="5">
    <location>
        <begin position="138"/>
        <end position="339"/>
    </location>
</feature>
<keyword evidence="3" id="KW-0378">Hydrolase</keyword>
<dbReference type="AlphaFoldDB" id="A0A0B5BCU8"/>
<dbReference type="InterPro" id="IPR001131">
    <property type="entry name" value="Peptidase_M24B_aminopep-P_CS"/>
</dbReference>
<gene>
    <name evidence="7" type="ORF">GPICK_05575</name>
</gene>
<dbReference type="InterPro" id="IPR000587">
    <property type="entry name" value="Creatinase_N"/>
</dbReference>
<feature type="domain" description="Creatinase N-terminal" evidence="6">
    <location>
        <begin position="5"/>
        <end position="129"/>
    </location>
</feature>
<evidence type="ECO:0000256" key="4">
    <source>
        <dbReference type="ARBA" id="ARBA00023049"/>
    </source>
</evidence>
<dbReference type="Pfam" id="PF01321">
    <property type="entry name" value="Creatinase_N"/>
    <property type="match status" value="1"/>
</dbReference>
<dbReference type="SUPFAM" id="SSF55920">
    <property type="entry name" value="Creatinase/aminopeptidase"/>
    <property type="match status" value="1"/>
</dbReference>
<keyword evidence="4" id="KW-0482">Metalloprotease</keyword>
<dbReference type="FunFam" id="3.90.230.10:FF:000014">
    <property type="entry name" value="Aminopeptidase P family protein"/>
    <property type="match status" value="1"/>
</dbReference>
<reference evidence="7 8" key="1">
    <citation type="journal article" date="2015" name="Genome Announc.">
        <title>Complete Genome of Geobacter pickeringii G13T, a Metal-Reducing Isolate from Sedimentary Kaolin Deposits.</title>
        <authorList>
            <person name="Badalamenti J.P."/>
            <person name="Bond D.R."/>
        </authorList>
    </citation>
    <scope>NUCLEOTIDE SEQUENCE [LARGE SCALE GENOMIC DNA]</scope>
    <source>
        <strain evidence="7 8">G13</strain>
    </source>
</reference>
<dbReference type="Gene3D" id="3.90.230.10">
    <property type="entry name" value="Creatinase/methionine aminopeptidase superfamily"/>
    <property type="match status" value="1"/>
</dbReference>
<name>A0A0B5BCU8_9BACT</name>
<protein>
    <submittedName>
        <fullName evidence="7">Integrase</fullName>
    </submittedName>
</protein>
<evidence type="ECO:0000259" key="6">
    <source>
        <dbReference type="Pfam" id="PF01321"/>
    </source>
</evidence>